<keyword evidence="1" id="KW-1133">Transmembrane helix</keyword>
<protein>
    <recommendedName>
        <fullName evidence="3">Asparagine synthase</fullName>
    </recommendedName>
</protein>
<proteinExistence type="predicted"/>
<sequence length="65" mass="6843">MREGLIPTVLGTAVTAAGISMRARDMQRYGMTKRDTKVAIGAGLIGLGLAHIALGGIDLFTDRRS</sequence>
<evidence type="ECO:0000256" key="1">
    <source>
        <dbReference type="SAM" id="Phobius"/>
    </source>
</evidence>
<gene>
    <name evidence="2" type="ORF">SDC9_129630</name>
</gene>
<dbReference type="EMBL" id="VSSQ01031616">
    <property type="protein sequence ID" value="MPM82569.1"/>
    <property type="molecule type" value="Genomic_DNA"/>
</dbReference>
<comment type="caution">
    <text evidence="2">The sequence shown here is derived from an EMBL/GenBank/DDBJ whole genome shotgun (WGS) entry which is preliminary data.</text>
</comment>
<evidence type="ECO:0000313" key="2">
    <source>
        <dbReference type="EMBL" id="MPM82569.1"/>
    </source>
</evidence>
<keyword evidence="1" id="KW-0812">Transmembrane</keyword>
<reference evidence="2" key="1">
    <citation type="submission" date="2019-08" db="EMBL/GenBank/DDBJ databases">
        <authorList>
            <person name="Kucharzyk K."/>
            <person name="Murdoch R.W."/>
            <person name="Higgins S."/>
            <person name="Loffler F."/>
        </authorList>
    </citation>
    <scope>NUCLEOTIDE SEQUENCE</scope>
</reference>
<accession>A0A645D070</accession>
<feature type="transmembrane region" description="Helical" evidence="1">
    <location>
        <begin position="40"/>
        <end position="60"/>
    </location>
</feature>
<organism evidence="2">
    <name type="scientific">bioreactor metagenome</name>
    <dbReference type="NCBI Taxonomy" id="1076179"/>
    <lineage>
        <taxon>unclassified sequences</taxon>
        <taxon>metagenomes</taxon>
        <taxon>ecological metagenomes</taxon>
    </lineage>
</organism>
<name>A0A645D070_9ZZZZ</name>
<evidence type="ECO:0008006" key="3">
    <source>
        <dbReference type="Google" id="ProtNLM"/>
    </source>
</evidence>
<keyword evidence="1" id="KW-0472">Membrane</keyword>
<dbReference type="AlphaFoldDB" id="A0A645D070"/>